<keyword evidence="5 9" id="KW-0378">Hydrolase</keyword>
<feature type="binding site" evidence="8">
    <location>
        <position position="208"/>
    </location>
    <ligand>
        <name>Mg(2+)</name>
        <dbReference type="ChEBI" id="CHEBI:18420"/>
        <label>1</label>
        <note>catalytic</note>
    </ligand>
</feature>
<dbReference type="EC" id="3.1.3.15" evidence="7"/>
<gene>
    <name evidence="9" type="ORF">AMC99_02691</name>
</gene>
<reference evidence="9 10" key="1">
    <citation type="submission" date="2015-09" db="EMBL/GenBank/DDBJ databases">
        <title>Complete genome sequence of a benzo[a]pyrene-degrading bacterium Altererythrobacter epoxidivorans CGMCC 1.7731T.</title>
        <authorList>
            <person name="Li Z."/>
            <person name="Cheng H."/>
            <person name="Huo Y."/>
            <person name="Xu X."/>
        </authorList>
    </citation>
    <scope>NUCLEOTIDE SEQUENCE [LARGE SCALE GENOMIC DNA]</scope>
    <source>
        <strain evidence="9 10">CGMCC 1.7731</strain>
    </source>
</reference>
<keyword evidence="10" id="KW-1185">Reference proteome</keyword>
<dbReference type="EMBL" id="CP012669">
    <property type="protein sequence ID" value="ALE17962.1"/>
    <property type="molecule type" value="Genomic_DNA"/>
</dbReference>
<name>A0A0M3TAZ8_9SPHN</name>
<evidence type="ECO:0000256" key="7">
    <source>
        <dbReference type="NCBIfam" id="TIGR02067"/>
    </source>
</evidence>
<dbReference type="AlphaFoldDB" id="A0A0M3TAZ8"/>
<evidence type="ECO:0000313" key="10">
    <source>
        <dbReference type="Proteomes" id="UP000057938"/>
    </source>
</evidence>
<dbReference type="Gene3D" id="3.40.190.80">
    <property type="match status" value="1"/>
</dbReference>
<comment type="catalytic activity">
    <reaction evidence="1">
        <text>a myo-inositol phosphate + H2O = myo-inositol + phosphate</text>
        <dbReference type="Rhea" id="RHEA:24056"/>
        <dbReference type="ChEBI" id="CHEBI:15377"/>
        <dbReference type="ChEBI" id="CHEBI:17268"/>
        <dbReference type="ChEBI" id="CHEBI:43474"/>
        <dbReference type="ChEBI" id="CHEBI:84139"/>
        <dbReference type="EC" id="3.1.3.25"/>
    </reaction>
</comment>
<feature type="binding site" evidence="8">
    <location>
        <position position="82"/>
    </location>
    <ligand>
        <name>Mg(2+)</name>
        <dbReference type="ChEBI" id="CHEBI:18420"/>
        <label>1</label>
        <note>catalytic</note>
    </ligand>
</feature>
<proteinExistence type="inferred from homology"/>
<organism evidence="9 10">
    <name type="scientific">Altererythrobacter epoxidivorans</name>
    <dbReference type="NCBI Taxonomy" id="361183"/>
    <lineage>
        <taxon>Bacteria</taxon>
        <taxon>Pseudomonadati</taxon>
        <taxon>Pseudomonadota</taxon>
        <taxon>Alphaproteobacteria</taxon>
        <taxon>Sphingomonadales</taxon>
        <taxon>Erythrobacteraceae</taxon>
        <taxon>Altererythrobacter</taxon>
    </lineage>
</organism>
<feature type="binding site" evidence="8">
    <location>
        <position position="85"/>
    </location>
    <ligand>
        <name>Mg(2+)</name>
        <dbReference type="ChEBI" id="CHEBI:18420"/>
        <label>1</label>
        <note>catalytic</note>
    </ligand>
</feature>
<dbReference type="GO" id="GO:0004401">
    <property type="term" value="F:histidinol-phosphatase activity"/>
    <property type="evidence" value="ECO:0007669"/>
    <property type="project" value="UniProtKB-UniRule"/>
</dbReference>
<dbReference type="GO" id="GO:0052834">
    <property type="term" value="F:inositol monophosphate phosphatase activity"/>
    <property type="evidence" value="ECO:0007669"/>
    <property type="project" value="UniProtKB-EC"/>
</dbReference>
<comment type="cofactor">
    <cofactor evidence="2 8">
        <name>Mg(2+)</name>
        <dbReference type="ChEBI" id="CHEBI:18420"/>
    </cofactor>
</comment>
<dbReference type="CDD" id="cd01641">
    <property type="entry name" value="Bacterial_IMPase_like_1"/>
    <property type="match status" value="1"/>
</dbReference>
<dbReference type="PANTHER" id="PTHR43200">
    <property type="entry name" value="PHOSPHATASE"/>
    <property type="match status" value="1"/>
</dbReference>
<dbReference type="Proteomes" id="UP000057938">
    <property type="component" value="Chromosome"/>
</dbReference>
<sequence length="276" mass="29796">MDRTDIECALRLADAAGSAIRPLFRGDWSHEQKKDRTFVTEADRAAEAAMRSIIEKQFPSDGIVGEEYGLRNEGAGRQWVLDPIDGTTSFIAGRPIFGTLIALLQDGWPVLGVIDQPILNERWVGVIGEGTTFNGKPVRCSPCGELSQAVLATTTPHQFSGDDVDAFMGVAKAVAERKIIYGGDCYNYALCASGHVDLVVEANLQLYDYAALVPIVEGAGGTMSDWQGHPLDAGSDGRVIALGDPARLEDVLEAMSGVDLDDGHHHDHDHRHDHGH</sequence>
<dbReference type="Gene3D" id="3.30.540.10">
    <property type="entry name" value="Fructose-1,6-Bisphosphatase, subunit A, domain 1"/>
    <property type="match status" value="1"/>
</dbReference>
<dbReference type="GO" id="GO:0000105">
    <property type="term" value="P:L-histidine biosynthetic process"/>
    <property type="evidence" value="ECO:0007669"/>
    <property type="project" value="UniProtKB-UniRule"/>
</dbReference>
<accession>A0A0M3TAZ8</accession>
<dbReference type="Pfam" id="PF00459">
    <property type="entry name" value="Inositol_P"/>
    <property type="match status" value="1"/>
</dbReference>
<dbReference type="KEGG" id="aep:AMC99_02691"/>
<dbReference type="PATRIC" id="fig|361183.4.peg.2644"/>
<protein>
    <recommendedName>
        <fullName evidence="7">Histidinol-phosphatase</fullName>
        <ecNumber evidence="7">3.1.3.15</ecNumber>
    </recommendedName>
</protein>
<dbReference type="PRINTS" id="PR00377">
    <property type="entry name" value="IMPHPHTASES"/>
</dbReference>
<dbReference type="PANTHER" id="PTHR43200:SF6">
    <property type="entry name" value="3'(2'),5'-BISPHOSPHATE NUCLEOTIDASE"/>
    <property type="match status" value="1"/>
</dbReference>
<dbReference type="STRING" id="361183.AMC99_02691"/>
<dbReference type="SUPFAM" id="SSF56655">
    <property type="entry name" value="Carbohydrate phosphatase"/>
    <property type="match status" value="1"/>
</dbReference>
<comment type="similarity">
    <text evidence="3">Belongs to the inositol monophosphatase superfamily.</text>
</comment>
<feature type="binding site" evidence="8">
    <location>
        <position position="66"/>
    </location>
    <ligand>
        <name>Mg(2+)</name>
        <dbReference type="ChEBI" id="CHEBI:18420"/>
        <label>1</label>
        <note>catalytic</note>
    </ligand>
</feature>
<dbReference type="FunFam" id="3.30.540.10:FF:000003">
    <property type="entry name" value="Inositol-1-monophosphatase"/>
    <property type="match status" value="1"/>
</dbReference>
<evidence type="ECO:0000256" key="6">
    <source>
        <dbReference type="ARBA" id="ARBA00022842"/>
    </source>
</evidence>
<evidence type="ECO:0000256" key="8">
    <source>
        <dbReference type="PIRSR" id="PIRSR600760-2"/>
    </source>
</evidence>
<dbReference type="GO" id="GO:0046872">
    <property type="term" value="F:metal ion binding"/>
    <property type="evidence" value="ECO:0007669"/>
    <property type="project" value="UniProtKB-KW"/>
</dbReference>
<dbReference type="InterPro" id="IPR000760">
    <property type="entry name" value="Inositol_monophosphatase-like"/>
</dbReference>
<dbReference type="OrthoDB" id="9785695at2"/>
<evidence type="ECO:0000256" key="1">
    <source>
        <dbReference type="ARBA" id="ARBA00001033"/>
    </source>
</evidence>
<evidence type="ECO:0000256" key="4">
    <source>
        <dbReference type="ARBA" id="ARBA00022723"/>
    </source>
</evidence>
<keyword evidence="6 8" id="KW-0460">Magnesium</keyword>
<dbReference type="RefSeq" id="WP_061927216.1">
    <property type="nucleotide sequence ID" value="NZ_CP012669.1"/>
</dbReference>
<evidence type="ECO:0000256" key="2">
    <source>
        <dbReference type="ARBA" id="ARBA00001946"/>
    </source>
</evidence>
<dbReference type="InterPro" id="IPR051090">
    <property type="entry name" value="Inositol_monoP_superfamily"/>
</dbReference>
<evidence type="ECO:0000313" key="9">
    <source>
        <dbReference type="EMBL" id="ALE17962.1"/>
    </source>
</evidence>
<dbReference type="NCBIfam" id="TIGR02067">
    <property type="entry name" value="his_9_HisN"/>
    <property type="match status" value="1"/>
</dbReference>
<keyword evidence="4 8" id="KW-0479">Metal-binding</keyword>
<feature type="binding site" evidence="8">
    <location>
        <position position="84"/>
    </location>
    <ligand>
        <name>Mg(2+)</name>
        <dbReference type="ChEBI" id="CHEBI:18420"/>
        <label>1</label>
        <note>catalytic</note>
    </ligand>
</feature>
<evidence type="ECO:0000256" key="5">
    <source>
        <dbReference type="ARBA" id="ARBA00022801"/>
    </source>
</evidence>
<dbReference type="InterPro" id="IPR011809">
    <property type="entry name" value="His_9_proposed"/>
</dbReference>
<evidence type="ECO:0000256" key="3">
    <source>
        <dbReference type="ARBA" id="ARBA00009759"/>
    </source>
</evidence>